<evidence type="ECO:0000256" key="1">
    <source>
        <dbReference type="SAM" id="MobiDB-lite"/>
    </source>
</evidence>
<organism evidence="2 3">
    <name type="scientific">Aspergillus phoenicis ATCC 13157</name>
    <dbReference type="NCBI Taxonomy" id="1353007"/>
    <lineage>
        <taxon>Eukaryota</taxon>
        <taxon>Fungi</taxon>
        <taxon>Dikarya</taxon>
        <taxon>Ascomycota</taxon>
        <taxon>Pezizomycotina</taxon>
        <taxon>Eurotiomycetes</taxon>
        <taxon>Eurotiomycetidae</taxon>
        <taxon>Eurotiales</taxon>
        <taxon>Aspergillaceae</taxon>
        <taxon>Aspergillus</taxon>
    </lineage>
</organism>
<keyword evidence="3" id="KW-1185">Reference proteome</keyword>
<feature type="region of interest" description="Disordered" evidence="1">
    <location>
        <begin position="93"/>
        <end position="115"/>
    </location>
</feature>
<reference evidence="2 3" key="1">
    <citation type="submission" date="2018-07" db="EMBL/GenBank/DDBJ databases">
        <title>Section-level genome sequencing of Aspergillus section Nigri to investigate inter- and intra-species variation.</title>
        <authorList>
            <consortium name="DOE Joint Genome Institute"/>
            <person name="Vesth T.C."/>
            <person name="Nybo J.L."/>
            <person name="Theobald S."/>
            <person name="Frisvad J.C."/>
            <person name="Larsen T.O."/>
            <person name="Nielsen K.F."/>
            <person name="Hoof J.B."/>
            <person name="Brandl J."/>
            <person name="Salamov A."/>
            <person name="Riley R."/>
            <person name="Gladden J.M."/>
            <person name="Phatale P."/>
            <person name="Nielsen M.T."/>
            <person name="Lyhne E.K."/>
            <person name="Kogle M.E."/>
            <person name="Strasser K."/>
            <person name="McDonnell E."/>
            <person name="Barry K."/>
            <person name="Clum A."/>
            <person name="Chen C."/>
            <person name="Nolan M."/>
            <person name="Sandor L."/>
            <person name="Kuo A."/>
            <person name="Lipzen A."/>
            <person name="Hainaut M."/>
            <person name="Drula E."/>
            <person name="Tsang A."/>
            <person name="Magnuson J.K."/>
            <person name="Henrissat B."/>
            <person name="Wiebenga A."/>
            <person name="Simmons B.A."/>
            <person name="Makela M.R."/>
            <person name="De vries R.P."/>
            <person name="Grigoriev I.V."/>
            <person name="Mortensen U.H."/>
            <person name="Baker S.E."/>
            <person name="Andersen M.R."/>
        </authorList>
    </citation>
    <scope>NUCLEOTIDE SEQUENCE [LARGE SCALE GENOMIC DNA]</scope>
    <source>
        <strain evidence="2 3">ATCC 13157</strain>
    </source>
</reference>
<proteinExistence type="predicted"/>
<dbReference type="Proteomes" id="UP000254937">
    <property type="component" value="Unassembled WGS sequence"/>
</dbReference>
<gene>
    <name evidence="2" type="ORF">M752DRAFT_16561</name>
</gene>
<accession>A0A370PJU4</accession>
<evidence type="ECO:0000313" key="3">
    <source>
        <dbReference type="Proteomes" id="UP000254937"/>
    </source>
</evidence>
<sequence>MARLALRTLFWESSSGGSPPLSPTIVPDSSQDLQIKRSPVTNFPVSTSPFFVGLVATTKTVRAPSFLSDPVKRQGRREVPSFGPLPLAYPSSLGITTPHYSSSCKTPGASRLPES</sequence>
<protein>
    <submittedName>
        <fullName evidence="2">Uncharacterized protein</fullName>
    </submittedName>
</protein>
<name>A0A370PJU4_ASPPH</name>
<evidence type="ECO:0000313" key="2">
    <source>
        <dbReference type="EMBL" id="RDK42468.1"/>
    </source>
</evidence>
<dbReference type="EMBL" id="KZ851853">
    <property type="protein sequence ID" value="RDK42468.1"/>
    <property type="molecule type" value="Genomic_DNA"/>
</dbReference>
<feature type="compositionally biased region" description="Polar residues" evidence="1">
    <location>
        <begin position="93"/>
        <end position="105"/>
    </location>
</feature>
<dbReference type="AlphaFoldDB" id="A0A370PJU4"/>